<dbReference type="Proteomes" id="UP001055811">
    <property type="component" value="Linkage Group LG02"/>
</dbReference>
<gene>
    <name evidence="1" type="ORF">L2E82_13004</name>
</gene>
<sequence>MAMAMAAKIARSLLAVRSSSSIPISGLVRPSVASLSDSLGAVNLNRSTGSYSPINVRFYSAVVQFNFVDQCRCTLHAA</sequence>
<comment type="caution">
    <text evidence="1">The sequence shown here is derived from an EMBL/GenBank/DDBJ whole genome shotgun (WGS) entry which is preliminary data.</text>
</comment>
<keyword evidence="2" id="KW-1185">Reference proteome</keyword>
<organism evidence="1 2">
    <name type="scientific">Cichorium intybus</name>
    <name type="common">Chicory</name>
    <dbReference type="NCBI Taxonomy" id="13427"/>
    <lineage>
        <taxon>Eukaryota</taxon>
        <taxon>Viridiplantae</taxon>
        <taxon>Streptophyta</taxon>
        <taxon>Embryophyta</taxon>
        <taxon>Tracheophyta</taxon>
        <taxon>Spermatophyta</taxon>
        <taxon>Magnoliopsida</taxon>
        <taxon>eudicotyledons</taxon>
        <taxon>Gunneridae</taxon>
        <taxon>Pentapetalae</taxon>
        <taxon>asterids</taxon>
        <taxon>campanulids</taxon>
        <taxon>Asterales</taxon>
        <taxon>Asteraceae</taxon>
        <taxon>Cichorioideae</taxon>
        <taxon>Cichorieae</taxon>
        <taxon>Cichoriinae</taxon>
        <taxon>Cichorium</taxon>
    </lineage>
</organism>
<evidence type="ECO:0000313" key="1">
    <source>
        <dbReference type="EMBL" id="KAI3782943.1"/>
    </source>
</evidence>
<proteinExistence type="predicted"/>
<accession>A0ACB9GIR6</accession>
<reference evidence="2" key="1">
    <citation type="journal article" date="2022" name="Mol. Ecol. Resour.">
        <title>The genomes of chicory, endive, great burdock and yacon provide insights into Asteraceae palaeo-polyploidization history and plant inulin production.</title>
        <authorList>
            <person name="Fan W."/>
            <person name="Wang S."/>
            <person name="Wang H."/>
            <person name="Wang A."/>
            <person name="Jiang F."/>
            <person name="Liu H."/>
            <person name="Zhao H."/>
            <person name="Xu D."/>
            <person name="Zhang Y."/>
        </authorList>
    </citation>
    <scope>NUCLEOTIDE SEQUENCE [LARGE SCALE GENOMIC DNA]</scope>
    <source>
        <strain evidence="2">cv. Punajuju</strain>
    </source>
</reference>
<reference evidence="1 2" key="2">
    <citation type="journal article" date="2022" name="Mol. Ecol. Resour.">
        <title>The genomes of chicory, endive, great burdock and yacon provide insights into Asteraceae paleo-polyploidization history and plant inulin production.</title>
        <authorList>
            <person name="Fan W."/>
            <person name="Wang S."/>
            <person name="Wang H."/>
            <person name="Wang A."/>
            <person name="Jiang F."/>
            <person name="Liu H."/>
            <person name="Zhao H."/>
            <person name="Xu D."/>
            <person name="Zhang Y."/>
        </authorList>
    </citation>
    <scope>NUCLEOTIDE SEQUENCE [LARGE SCALE GENOMIC DNA]</scope>
    <source>
        <strain evidence="2">cv. Punajuju</strain>
        <tissue evidence="1">Leaves</tissue>
    </source>
</reference>
<dbReference type="EMBL" id="CM042010">
    <property type="protein sequence ID" value="KAI3782943.1"/>
    <property type="molecule type" value="Genomic_DNA"/>
</dbReference>
<protein>
    <submittedName>
        <fullName evidence="1">Uncharacterized protein</fullName>
    </submittedName>
</protein>
<name>A0ACB9GIR6_CICIN</name>
<evidence type="ECO:0000313" key="2">
    <source>
        <dbReference type="Proteomes" id="UP001055811"/>
    </source>
</evidence>